<keyword evidence="8" id="KW-1185">Reference proteome</keyword>
<dbReference type="OrthoDB" id="1704268at2"/>
<dbReference type="Proteomes" id="UP000195514">
    <property type="component" value="Chromosome I"/>
</dbReference>
<evidence type="ECO:0000256" key="2">
    <source>
        <dbReference type="ARBA" id="ARBA00022692"/>
    </source>
</evidence>
<dbReference type="InterPro" id="IPR036259">
    <property type="entry name" value="MFS_trans_sf"/>
</dbReference>
<feature type="transmembrane region" description="Helical" evidence="5">
    <location>
        <begin position="391"/>
        <end position="410"/>
    </location>
</feature>
<keyword evidence="4 5" id="KW-0472">Membrane</keyword>
<reference evidence="8" key="1">
    <citation type="submission" date="2017-05" db="EMBL/GenBank/DDBJ databases">
        <authorList>
            <person name="Kirkegaard R."/>
            <person name="Mcilroy J S."/>
        </authorList>
    </citation>
    <scope>NUCLEOTIDE SEQUENCE [LARGE SCALE GENOMIC DNA]</scope>
</reference>
<dbReference type="Gene3D" id="1.20.1250.20">
    <property type="entry name" value="MFS general substrate transporter like domains"/>
    <property type="match status" value="2"/>
</dbReference>
<name>A0A1Y6K2S9_9CHLR</name>
<feature type="transmembrane region" description="Helical" evidence="5">
    <location>
        <begin position="110"/>
        <end position="137"/>
    </location>
</feature>
<dbReference type="AlphaFoldDB" id="A0A1Y6K2S9"/>
<dbReference type="PANTHER" id="PTHR23526:SF2">
    <property type="entry name" value="MAJOR FACILITATOR SUPERFAMILY (MFS) PROFILE DOMAIN-CONTAINING PROTEIN"/>
    <property type="match status" value="1"/>
</dbReference>
<feature type="transmembrane region" description="Helical" evidence="5">
    <location>
        <begin position="25"/>
        <end position="45"/>
    </location>
</feature>
<evidence type="ECO:0000313" key="7">
    <source>
        <dbReference type="EMBL" id="SMX53167.1"/>
    </source>
</evidence>
<dbReference type="InterPro" id="IPR020846">
    <property type="entry name" value="MFS_dom"/>
</dbReference>
<proteinExistence type="predicted"/>
<dbReference type="PANTHER" id="PTHR23526">
    <property type="entry name" value="INTEGRAL MEMBRANE TRANSPORT PROTEIN-RELATED"/>
    <property type="match status" value="1"/>
</dbReference>
<evidence type="ECO:0000256" key="3">
    <source>
        <dbReference type="ARBA" id="ARBA00022989"/>
    </source>
</evidence>
<sequence length="435" mass="48788">MKMKLKFKQLDTGHRNLLFLVSEHVWSGFYTSVFSFGAVYAIRMGASDSEIGYLSSFPALLVALLAIPFGDFLQKSHRPQRWIPISLIAQRALFLSIVLVPFVFKNTGHIGTAIVVIIVITSIPQLLNSLTIFPFYMKVISEDKRASFFSTKNFSSNLVTGLVVALAGLVLDRLPFPNNYQLVFTIGVLISLASLICFYNVRDPETGERVITSKKTQQQFIGKQNFLKMINFRSDFGRVVLNQFMQYFGIWAATPVTIIYIINHLNASDAWFGLYNSLMFWGLLAGWIVARIIVKRFGEPQTLKWSAHIPPLHPLLIGLSTSLTPILFINLIFGLVSPVYSLSHNNCLLKAFPPGQEHLAMGVYSTINQLGIFSFSLLGVFALSYTDNIRMVLIVCGLISLIGSFFFHFFPVKPKVESIDFPCTHLPDQGAENHV</sequence>
<dbReference type="CDD" id="cd06174">
    <property type="entry name" value="MFS"/>
    <property type="match status" value="1"/>
</dbReference>
<feature type="transmembrane region" description="Helical" evidence="5">
    <location>
        <begin position="274"/>
        <end position="294"/>
    </location>
</feature>
<feature type="transmembrane region" description="Helical" evidence="5">
    <location>
        <begin position="51"/>
        <end position="70"/>
    </location>
</feature>
<dbReference type="SUPFAM" id="SSF103473">
    <property type="entry name" value="MFS general substrate transporter"/>
    <property type="match status" value="1"/>
</dbReference>
<feature type="transmembrane region" description="Helical" evidence="5">
    <location>
        <begin position="239"/>
        <end position="262"/>
    </location>
</feature>
<feature type="transmembrane region" description="Helical" evidence="5">
    <location>
        <begin position="315"/>
        <end position="341"/>
    </location>
</feature>
<evidence type="ECO:0000256" key="5">
    <source>
        <dbReference type="SAM" id="Phobius"/>
    </source>
</evidence>
<dbReference type="PROSITE" id="PS50850">
    <property type="entry name" value="MFS"/>
    <property type="match status" value="1"/>
</dbReference>
<gene>
    <name evidence="7" type="ORF">CFX1CAM_0101</name>
</gene>
<dbReference type="InterPro" id="IPR011701">
    <property type="entry name" value="MFS"/>
</dbReference>
<feature type="domain" description="Major facilitator superfamily (MFS) profile" evidence="6">
    <location>
        <begin position="235"/>
        <end position="435"/>
    </location>
</feature>
<feature type="transmembrane region" description="Helical" evidence="5">
    <location>
        <begin position="182"/>
        <end position="201"/>
    </location>
</feature>
<dbReference type="EMBL" id="LT859958">
    <property type="protein sequence ID" value="SMX53167.1"/>
    <property type="molecule type" value="Genomic_DNA"/>
</dbReference>
<dbReference type="KEGG" id="abat:CFX1CAM_0101"/>
<feature type="transmembrane region" description="Helical" evidence="5">
    <location>
        <begin position="82"/>
        <end position="104"/>
    </location>
</feature>
<feature type="transmembrane region" description="Helical" evidence="5">
    <location>
        <begin position="158"/>
        <end position="176"/>
    </location>
</feature>
<feature type="transmembrane region" description="Helical" evidence="5">
    <location>
        <begin position="361"/>
        <end position="384"/>
    </location>
</feature>
<dbReference type="Pfam" id="PF07690">
    <property type="entry name" value="MFS_1"/>
    <property type="match status" value="2"/>
</dbReference>
<evidence type="ECO:0000256" key="1">
    <source>
        <dbReference type="ARBA" id="ARBA00004651"/>
    </source>
</evidence>
<evidence type="ECO:0000259" key="6">
    <source>
        <dbReference type="PROSITE" id="PS50850"/>
    </source>
</evidence>
<keyword evidence="2 5" id="KW-0812">Transmembrane</keyword>
<dbReference type="GO" id="GO:0022857">
    <property type="term" value="F:transmembrane transporter activity"/>
    <property type="evidence" value="ECO:0007669"/>
    <property type="project" value="InterPro"/>
</dbReference>
<protein>
    <submittedName>
        <fullName evidence="7">Putative Major facilitator superfamily MFS_1</fullName>
    </submittedName>
</protein>
<evidence type="ECO:0000313" key="8">
    <source>
        <dbReference type="Proteomes" id="UP000195514"/>
    </source>
</evidence>
<dbReference type="GO" id="GO:0005886">
    <property type="term" value="C:plasma membrane"/>
    <property type="evidence" value="ECO:0007669"/>
    <property type="project" value="UniProtKB-SubCell"/>
</dbReference>
<comment type="subcellular location">
    <subcellularLocation>
        <location evidence="1">Cell membrane</location>
        <topology evidence="1">Multi-pass membrane protein</topology>
    </subcellularLocation>
</comment>
<accession>A0A1Y6K2S9</accession>
<evidence type="ECO:0000256" key="4">
    <source>
        <dbReference type="ARBA" id="ARBA00023136"/>
    </source>
</evidence>
<dbReference type="InterPro" id="IPR052528">
    <property type="entry name" value="Sugar_transport-like"/>
</dbReference>
<organism evidence="7 8">
    <name type="scientific">Candidatus Brevifilum fermentans</name>
    <dbReference type="NCBI Taxonomy" id="1986204"/>
    <lineage>
        <taxon>Bacteria</taxon>
        <taxon>Bacillati</taxon>
        <taxon>Chloroflexota</taxon>
        <taxon>Anaerolineae</taxon>
        <taxon>Anaerolineales</taxon>
        <taxon>Anaerolineaceae</taxon>
        <taxon>Candidatus Brevifilum</taxon>
    </lineage>
</organism>
<keyword evidence="3 5" id="KW-1133">Transmembrane helix</keyword>
<dbReference type="RefSeq" id="WP_087861125.1">
    <property type="nucleotide sequence ID" value="NZ_LT859958.1"/>
</dbReference>